<dbReference type="Proteomes" id="UP000515158">
    <property type="component" value="Unplaced"/>
</dbReference>
<keyword evidence="2" id="KW-0732">Signal</keyword>
<feature type="active site" description="Charge relay system" evidence="8">
    <location>
        <position position="334"/>
    </location>
</feature>
<evidence type="ECO:0000256" key="8">
    <source>
        <dbReference type="PIRSR" id="PIRSR000862-1"/>
    </source>
</evidence>
<evidence type="ECO:0000313" key="10">
    <source>
        <dbReference type="Proteomes" id="UP000515158"/>
    </source>
</evidence>
<dbReference type="Pfam" id="PF00561">
    <property type="entry name" value="Abhydrolase_1"/>
    <property type="match status" value="1"/>
</dbReference>
<evidence type="ECO:0000256" key="2">
    <source>
        <dbReference type="ARBA" id="ARBA00022729"/>
    </source>
</evidence>
<evidence type="ECO:0000256" key="4">
    <source>
        <dbReference type="ARBA" id="ARBA00022963"/>
    </source>
</evidence>
<evidence type="ECO:0000256" key="1">
    <source>
        <dbReference type="ARBA" id="ARBA00010701"/>
    </source>
</evidence>
<dbReference type="SUPFAM" id="SSF53474">
    <property type="entry name" value="alpha/beta-Hydrolases"/>
    <property type="match status" value="1"/>
</dbReference>
<protein>
    <recommendedName>
        <fullName evidence="7">Lipase</fullName>
    </recommendedName>
</protein>
<evidence type="ECO:0000256" key="6">
    <source>
        <dbReference type="ARBA" id="ARBA00023180"/>
    </source>
</evidence>
<dbReference type="Gene3D" id="3.40.50.1820">
    <property type="entry name" value="alpha/beta hydrolase"/>
    <property type="match status" value="1"/>
</dbReference>
<dbReference type="KEGG" id="tpal:117650732"/>
<evidence type="ECO:0000259" key="9">
    <source>
        <dbReference type="Pfam" id="PF00561"/>
    </source>
</evidence>
<keyword evidence="5" id="KW-0443">Lipid metabolism</keyword>
<dbReference type="GO" id="GO:0016042">
    <property type="term" value="P:lipid catabolic process"/>
    <property type="evidence" value="ECO:0007669"/>
    <property type="project" value="UniProtKB-KW"/>
</dbReference>
<keyword evidence="10" id="KW-1185">Reference proteome</keyword>
<dbReference type="RefSeq" id="XP_034250214.1">
    <property type="nucleotide sequence ID" value="XM_034394323.1"/>
</dbReference>
<evidence type="ECO:0000256" key="3">
    <source>
        <dbReference type="ARBA" id="ARBA00022801"/>
    </source>
</evidence>
<evidence type="ECO:0000256" key="5">
    <source>
        <dbReference type="ARBA" id="ARBA00023098"/>
    </source>
</evidence>
<dbReference type="PIRSF" id="PIRSF000862">
    <property type="entry name" value="Steryl_ester_lip"/>
    <property type="match status" value="1"/>
</dbReference>
<name>A0A6P8ZYN6_THRPL</name>
<comment type="similarity">
    <text evidence="1 7">Belongs to the AB hydrolase superfamily. Lipase family.</text>
</comment>
<feature type="active site" description="Charge relay system" evidence="8">
    <location>
        <position position="367"/>
    </location>
</feature>
<dbReference type="InterPro" id="IPR000073">
    <property type="entry name" value="AB_hydrolase_1"/>
</dbReference>
<reference evidence="11" key="1">
    <citation type="submission" date="2025-08" db="UniProtKB">
        <authorList>
            <consortium name="RefSeq"/>
        </authorList>
    </citation>
    <scope>IDENTIFICATION</scope>
    <source>
        <tissue evidence="11">Total insect</tissue>
    </source>
</reference>
<proteinExistence type="inferred from homology"/>
<evidence type="ECO:0000313" key="11">
    <source>
        <dbReference type="RefSeq" id="XP_034250214.1"/>
    </source>
</evidence>
<dbReference type="FunFam" id="3.40.50.1820:FF:000057">
    <property type="entry name" value="Lipase"/>
    <property type="match status" value="1"/>
</dbReference>
<feature type="domain" description="AB hydrolase-1" evidence="9">
    <location>
        <begin position="66"/>
        <end position="350"/>
    </location>
</feature>
<organism evidence="11">
    <name type="scientific">Thrips palmi</name>
    <name type="common">Melon thrips</name>
    <dbReference type="NCBI Taxonomy" id="161013"/>
    <lineage>
        <taxon>Eukaryota</taxon>
        <taxon>Metazoa</taxon>
        <taxon>Ecdysozoa</taxon>
        <taxon>Arthropoda</taxon>
        <taxon>Hexapoda</taxon>
        <taxon>Insecta</taxon>
        <taxon>Pterygota</taxon>
        <taxon>Neoptera</taxon>
        <taxon>Paraneoptera</taxon>
        <taxon>Thysanoptera</taxon>
        <taxon>Terebrantia</taxon>
        <taxon>Thripoidea</taxon>
        <taxon>Thripidae</taxon>
        <taxon>Thrips</taxon>
    </lineage>
</organism>
<dbReference type="AlphaFoldDB" id="A0A6P8ZYN6"/>
<dbReference type="GO" id="GO:0016788">
    <property type="term" value="F:hydrolase activity, acting on ester bonds"/>
    <property type="evidence" value="ECO:0007669"/>
    <property type="project" value="InterPro"/>
</dbReference>
<accession>A0A6P8ZYN6</accession>
<sequence length="399" mass="45201">MGGRRDQPLAIDKLFGCHNGPSITTVELAKRYGYTLETHTFVTSDGYELVLHHVVASKNGTRGGIPVVFGHGLASSDEQWYFRPDGLVLMLADRGYDLWTFNYRGSFYCRKHQTLTTKDHDFWDFSWHENGVVDQAESIDYVLRATGRPKVVAVGHSMSCTALAVLLAARPEYNDKIMGQVLLAPQVYSKHATGFVAYVSRFITIVPGGEAGFSTYVENDLFAGFDKPFPQACFPYDDPNPRILPYCRSLIEFVMGKFHEPIDNKNMQLIMHHYPAGSSIRQMQHYAQGVNSGKFAQYDYGKDRNLDLYGQETPPEYNLTNIRTPTYIIYAVGDGSVNWKDAEAFAKALNPGVLQRLHRLPPKEFCHIDYVIAHDAGELVYKHVFEYIDEIKQMVVEQD</sequence>
<keyword evidence="4 7" id="KW-0442">Lipid degradation</keyword>
<keyword evidence="6" id="KW-0325">Glycoprotein</keyword>
<feature type="active site" description="Nucleophile" evidence="8">
    <location>
        <position position="157"/>
    </location>
</feature>
<dbReference type="InterPro" id="IPR029058">
    <property type="entry name" value="AB_hydrolase_fold"/>
</dbReference>
<dbReference type="PANTHER" id="PTHR11005">
    <property type="entry name" value="LYSOSOMAL ACID LIPASE-RELATED"/>
    <property type="match status" value="1"/>
</dbReference>
<dbReference type="OrthoDB" id="9974421at2759"/>
<dbReference type="GeneID" id="117650732"/>
<gene>
    <name evidence="11" type="primary">LOC117650732</name>
</gene>
<dbReference type="InterPro" id="IPR025483">
    <property type="entry name" value="Lipase_euk"/>
</dbReference>
<dbReference type="InParanoid" id="A0A6P8ZYN6"/>
<evidence type="ECO:0000256" key="7">
    <source>
        <dbReference type="PIRNR" id="PIRNR000862"/>
    </source>
</evidence>
<keyword evidence="3 7" id="KW-0378">Hydrolase</keyword>